<feature type="region of interest" description="Disordered" evidence="1">
    <location>
        <begin position="1"/>
        <end position="104"/>
    </location>
</feature>
<gene>
    <name evidence="2" type="ORF">Afil01_23820</name>
</gene>
<dbReference type="EMBL" id="BSTX01000001">
    <property type="protein sequence ID" value="GLZ77575.1"/>
    <property type="molecule type" value="Genomic_DNA"/>
</dbReference>
<accession>A0A9W6SI77</accession>
<evidence type="ECO:0000313" key="2">
    <source>
        <dbReference type="EMBL" id="GLZ77575.1"/>
    </source>
</evidence>
<keyword evidence="3" id="KW-1185">Reference proteome</keyword>
<evidence type="ECO:0000256" key="1">
    <source>
        <dbReference type="SAM" id="MobiDB-lite"/>
    </source>
</evidence>
<proteinExistence type="predicted"/>
<name>A0A9W6SI77_9ACTN</name>
<feature type="region of interest" description="Disordered" evidence="1">
    <location>
        <begin position="127"/>
        <end position="168"/>
    </location>
</feature>
<dbReference type="Proteomes" id="UP001165079">
    <property type="component" value="Unassembled WGS sequence"/>
</dbReference>
<feature type="compositionally biased region" description="Low complexity" evidence="1">
    <location>
        <begin position="22"/>
        <end position="33"/>
    </location>
</feature>
<comment type="caution">
    <text evidence="2">The sequence shown here is derived from an EMBL/GenBank/DDBJ whole genome shotgun (WGS) entry which is preliminary data.</text>
</comment>
<feature type="compositionally biased region" description="Polar residues" evidence="1">
    <location>
        <begin position="68"/>
        <end position="78"/>
    </location>
</feature>
<dbReference type="AlphaFoldDB" id="A0A9W6SI77"/>
<organism evidence="2 3">
    <name type="scientific">Actinorhabdospora filicis</name>
    <dbReference type="NCBI Taxonomy" id="1785913"/>
    <lineage>
        <taxon>Bacteria</taxon>
        <taxon>Bacillati</taxon>
        <taxon>Actinomycetota</taxon>
        <taxon>Actinomycetes</taxon>
        <taxon>Micromonosporales</taxon>
        <taxon>Micromonosporaceae</taxon>
        <taxon>Actinorhabdospora</taxon>
    </lineage>
</organism>
<protein>
    <submittedName>
        <fullName evidence="2">Uncharacterized protein</fullName>
    </submittedName>
</protein>
<evidence type="ECO:0000313" key="3">
    <source>
        <dbReference type="Proteomes" id="UP001165079"/>
    </source>
</evidence>
<reference evidence="2" key="1">
    <citation type="submission" date="2023-03" db="EMBL/GenBank/DDBJ databases">
        <title>Actinorhabdospora filicis NBRC 111898.</title>
        <authorList>
            <person name="Ichikawa N."/>
            <person name="Sato H."/>
            <person name="Tonouchi N."/>
        </authorList>
    </citation>
    <scope>NUCLEOTIDE SEQUENCE</scope>
    <source>
        <strain evidence="2">NBRC 111898</strain>
    </source>
</reference>
<sequence>MGSRHLRLAAPLRAPPAREPHAAPAFFAPTPFRWGPRARPAGANVTPPHAYSTKQPTARPVDNAPNVDDSQSTRNNRPANAHPGHTATVRPARSLHGRDVHGGLKWAPLEQRPMRRLSEQNRAAVTPASGPAFAPTSFLVGAQSPPRWGERNPTPRVLHQTAHRAACG</sequence>